<dbReference type="RefSeq" id="WP_143020279.1">
    <property type="nucleotide sequence ID" value="NZ_FNCN01000012.1"/>
</dbReference>
<dbReference type="Pfam" id="PF25681">
    <property type="entry name" value="Phage_TTP_17"/>
    <property type="match status" value="1"/>
</dbReference>
<dbReference type="Proteomes" id="UP000198923">
    <property type="component" value="Unassembled WGS sequence"/>
</dbReference>
<accession>A0A1G8AG82</accession>
<gene>
    <name evidence="1" type="ORF">SAMN05421505_112122</name>
</gene>
<reference evidence="1 2" key="1">
    <citation type="submission" date="2016-10" db="EMBL/GenBank/DDBJ databases">
        <authorList>
            <person name="de Groot N.N."/>
        </authorList>
    </citation>
    <scope>NUCLEOTIDE SEQUENCE [LARGE SCALE GENOMIC DNA]</scope>
    <source>
        <strain evidence="1 2">CPCC 201354</strain>
    </source>
</reference>
<dbReference type="EMBL" id="FNCN01000012">
    <property type="protein sequence ID" value="SDH19330.1"/>
    <property type="molecule type" value="Genomic_DNA"/>
</dbReference>
<name>A0A1G8AG82_9ACTN</name>
<protein>
    <submittedName>
        <fullName evidence="1">Uncharacterized protein</fullName>
    </submittedName>
</protein>
<organism evidence="1 2">
    <name type="scientific">Sinosporangium album</name>
    <dbReference type="NCBI Taxonomy" id="504805"/>
    <lineage>
        <taxon>Bacteria</taxon>
        <taxon>Bacillati</taxon>
        <taxon>Actinomycetota</taxon>
        <taxon>Actinomycetes</taxon>
        <taxon>Streptosporangiales</taxon>
        <taxon>Streptosporangiaceae</taxon>
        <taxon>Sinosporangium</taxon>
    </lineage>
</organism>
<evidence type="ECO:0000313" key="1">
    <source>
        <dbReference type="EMBL" id="SDH19330.1"/>
    </source>
</evidence>
<dbReference type="InterPro" id="IPR058154">
    <property type="entry name" value="Bxb1_TTP-like"/>
</dbReference>
<dbReference type="AlphaFoldDB" id="A0A1G8AG82"/>
<evidence type="ECO:0000313" key="2">
    <source>
        <dbReference type="Proteomes" id="UP000198923"/>
    </source>
</evidence>
<sequence length="163" mass="17417">MTTALAATWKPLGYVNESGVVLTPSMETNPVRAWQSATPVKYVVITAEYSLQFTLQQFDKESVELYFGASFVPAMDGATPPVAVPGVFRLDLDSTPELTETALIVEWSDATARNRLIVPRASVSGREGLTLVRNEPTALGVTLNALDQGGILGYLLTNAAVGT</sequence>
<dbReference type="STRING" id="504805.SAMN05421505_112122"/>
<dbReference type="OrthoDB" id="4130395at2"/>
<proteinExistence type="predicted"/>
<keyword evidence="2" id="KW-1185">Reference proteome</keyword>